<gene>
    <name evidence="3" type="ORF">LXN57_02145</name>
</gene>
<feature type="transmembrane region" description="Helical" evidence="2">
    <location>
        <begin position="27"/>
        <end position="47"/>
    </location>
</feature>
<protein>
    <submittedName>
        <fullName evidence="3">Uncharacterized protein</fullName>
    </submittedName>
</protein>
<keyword evidence="2" id="KW-1133">Transmembrane helix</keyword>
<proteinExistence type="predicted"/>
<name>A0ABT0XRG4_9ACTN</name>
<accession>A0ABT0XRG4</accession>
<keyword evidence="4" id="KW-1185">Reference proteome</keyword>
<sequence>MTTYGNQRWTASAAIPAPPPPRRSRRWILWLTIGLLVVVVGAAPSTGVSPAVACSRPTPYGC</sequence>
<dbReference type="RefSeq" id="WP_251796268.1">
    <property type="nucleotide sequence ID" value="NZ_JAMQOL010000003.1"/>
</dbReference>
<evidence type="ECO:0000313" key="3">
    <source>
        <dbReference type="EMBL" id="MCM4076360.1"/>
    </source>
</evidence>
<feature type="compositionally biased region" description="Polar residues" evidence="1">
    <location>
        <begin position="1"/>
        <end position="10"/>
    </location>
</feature>
<keyword evidence="2" id="KW-0812">Transmembrane</keyword>
<evidence type="ECO:0000256" key="2">
    <source>
        <dbReference type="SAM" id="Phobius"/>
    </source>
</evidence>
<evidence type="ECO:0000256" key="1">
    <source>
        <dbReference type="SAM" id="MobiDB-lite"/>
    </source>
</evidence>
<dbReference type="EMBL" id="JAMQOL010000003">
    <property type="protein sequence ID" value="MCM4076360.1"/>
    <property type="molecule type" value="Genomic_DNA"/>
</dbReference>
<reference evidence="3 4" key="1">
    <citation type="submission" date="2022-06" db="EMBL/GenBank/DDBJ databases">
        <title>Actinoplanes abujensis sp. nov., isolated from Nigerian arid soil.</title>
        <authorList>
            <person name="Ding P."/>
        </authorList>
    </citation>
    <scope>NUCLEOTIDE SEQUENCE [LARGE SCALE GENOMIC DNA]</scope>
    <source>
        <strain evidence="4">TRM88002</strain>
    </source>
</reference>
<feature type="region of interest" description="Disordered" evidence="1">
    <location>
        <begin position="1"/>
        <end position="22"/>
    </location>
</feature>
<evidence type="ECO:0000313" key="4">
    <source>
        <dbReference type="Proteomes" id="UP001523216"/>
    </source>
</evidence>
<comment type="caution">
    <text evidence="3">The sequence shown here is derived from an EMBL/GenBank/DDBJ whole genome shotgun (WGS) entry which is preliminary data.</text>
</comment>
<keyword evidence="2" id="KW-0472">Membrane</keyword>
<organism evidence="3 4">
    <name type="scientific">Paractinoplanes hotanensis</name>
    <dbReference type="NCBI Taxonomy" id="2906497"/>
    <lineage>
        <taxon>Bacteria</taxon>
        <taxon>Bacillati</taxon>
        <taxon>Actinomycetota</taxon>
        <taxon>Actinomycetes</taxon>
        <taxon>Micromonosporales</taxon>
        <taxon>Micromonosporaceae</taxon>
        <taxon>Paractinoplanes</taxon>
    </lineage>
</organism>
<dbReference type="Proteomes" id="UP001523216">
    <property type="component" value="Unassembled WGS sequence"/>
</dbReference>